<keyword evidence="4 6" id="KW-0998">Cell outer membrane</keyword>
<comment type="function">
    <text evidence="6">Together with LptD, is involved in the assembly of lipopolysaccharide (LPS) at the surface of the outer membrane. Required for the proper assembly of LptD. Binds LPS and may serve as the LPS recognition site at the outer membrane.</text>
</comment>
<evidence type="ECO:0000256" key="1">
    <source>
        <dbReference type="ARBA" id="ARBA00022729"/>
    </source>
</evidence>
<evidence type="ECO:0000256" key="5">
    <source>
        <dbReference type="ARBA" id="ARBA00023288"/>
    </source>
</evidence>
<evidence type="ECO:0000256" key="3">
    <source>
        <dbReference type="ARBA" id="ARBA00023139"/>
    </source>
</evidence>
<reference evidence="8 9" key="1">
    <citation type="submission" date="2022-10" db="EMBL/GenBank/DDBJ databases">
        <title>High-quality genome sequences of two octocoral-associated bacteria, Endozoicomonas euniceicola EF212 and Endozoicomonas gorgoniicola PS125.</title>
        <authorList>
            <person name="Chiou Y.-J."/>
            <person name="Chen Y.-H."/>
        </authorList>
    </citation>
    <scope>NUCLEOTIDE SEQUENCE [LARGE SCALE GENOMIC DNA]</scope>
    <source>
        <strain evidence="8 9">PS125</strain>
    </source>
</reference>
<keyword evidence="9" id="KW-1185">Reference proteome</keyword>
<accession>A0ABT3MZ81</accession>
<dbReference type="RefSeq" id="WP_262564149.1">
    <property type="nucleotide sequence ID" value="NZ_JAPFCC010000001.1"/>
</dbReference>
<keyword evidence="7" id="KW-0812">Transmembrane</keyword>
<dbReference type="Gene3D" id="3.30.160.150">
    <property type="entry name" value="Lipoprotein like domain"/>
    <property type="match status" value="1"/>
</dbReference>
<dbReference type="Proteomes" id="UP001209854">
    <property type="component" value="Unassembled WGS sequence"/>
</dbReference>
<evidence type="ECO:0000256" key="7">
    <source>
        <dbReference type="SAM" id="Phobius"/>
    </source>
</evidence>
<sequence length="199" mass="22646">MFRQLLTQRAIQQASHFQKRAILPLLLITSLLTACGFQLRGQMDIASELSELSVTGSDRTFVRDLRRALSLTGISINDDAPYHLVVTRIKQDTGQRTHSSAGSYEQLLTLKVTYQLETSDGLKLFTPMELSNERYFTRNQNQSNASSNEERIIFNELRQDIINTTVRRVAAMSGASLQQEAERVRKIRKKEQEALEALE</sequence>
<dbReference type="PANTHER" id="PTHR38098:SF1">
    <property type="entry name" value="LPS-ASSEMBLY LIPOPROTEIN LPTE"/>
    <property type="match status" value="1"/>
</dbReference>
<gene>
    <name evidence="6" type="primary">lptE</name>
    <name evidence="8" type="ORF">NX722_17580</name>
</gene>
<dbReference type="PROSITE" id="PS51257">
    <property type="entry name" value="PROKAR_LIPOPROTEIN"/>
    <property type="match status" value="1"/>
</dbReference>
<dbReference type="Pfam" id="PF04390">
    <property type="entry name" value="LptE"/>
    <property type="match status" value="1"/>
</dbReference>
<dbReference type="HAMAP" id="MF_01186">
    <property type="entry name" value="LPS_assembly_LptE"/>
    <property type="match status" value="1"/>
</dbReference>
<comment type="subunit">
    <text evidence="6">Component of the lipopolysaccharide transport and assembly complex. Interacts with LptD.</text>
</comment>
<dbReference type="PANTHER" id="PTHR38098">
    <property type="entry name" value="LPS-ASSEMBLY LIPOPROTEIN LPTE"/>
    <property type="match status" value="1"/>
</dbReference>
<keyword evidence="3 6" id="KW-0564">Palmitate</keyword>
<dbReference type="EMBL" id="JAPFCC010000001">
    <property type="protein sequence ID" value="MCW7554398.1"/>
    <property type="molecule type" value="Genomic_DNA"/>
</dbReference>
<keyword evidence="2 6" id="KW-0472">Membrane</keyword>
<keyword evidence="1 6" id="KW-0732">Signal</keyword>
<evidence type="ECO:0000313" key="8">
    <source>
        <dbReference type="EMBL" id="MCW7554398.1"/>
    </source>
</evidence>
<dbReference type="InterPro" id="IPR007485">
    <property type="entry name" value="LPS_assembly_LptE"/>
</dbReference>
<keyword evidence="5 6" id="KW-0449">Lipoprotein</keyword>
<evidence type="ECO:0000256" key="4">
    <source>
        <dbReference type="ARBA" id="ARBA00023237"/>
    </source>
</evidence>
<comment type="caution">
    <text evidence="8">The sequence shown here is derived from an EMBL/GenBank/DDBJ whole genome shotgun (WGS) entry which is preliminary data.</text>
</comment>
<feature type="transmembrane region" description="Helical" evidence="7">
    <location>
        <begin position="21"/>
        <end position="39"/>
    </location>
</feature>
<evidence type="ECO:0000256" key="6">
    <source>
        <dbReference type="HAMAP-Rule" id="MF_01186"/>
    </source>
</evidence>
<keyword evidence="7" id="KW-1133">Transmembrane helix</keyword>
<evidence type="ECO:0000256" key="2">
    <source>
        <dbReference type="ARBA" id="ARBA00023136"/>
    </source>
</evidence>
<protein>
    <recommendedName>
        <fullName evidence="6">LPS-assembly lipoprotein LptE</fullName>
    </recommendedName>
</protein>
<evidence type="ECO:0000313" key="9">
    <source>
        <dbReference type="Proteomes" id="UP001209854"/>
    </source>
</evidence>
<organism evidence="8 9">
    <name type="scientific">Endozoicomonas gorgoniicola</name>
    <dbReference type="NCBI Taxonomy" id="1234144"/>
    <lineage>
        <taxon>Bacteria</taxon>
        <taxon>Pseudomonadati</taxon>
        <taxon>Pseudomonadota</taxon>
        <taxon>Gammaproteobacteria</taxon>
        <taxon>Oceanospirillales</taxon>
        <taxon>Endozoicomonadaceae</taxon>
        <taxon>Endozoicomonas</taxon>
    </lineage>
</organism>
<name>A0ABT3MZ81_9GAMM</name>
<comment type="similarity">
    <text evidence="6">Belongs to the LptE lipoprotein family.</text>
</comment>
<comment type="subcellular location">
    <subcellularLocation>
        <location evidence="6">Cell outer membrane</location>
        <topology evidence="6">Lipid-anchor</topology>
    </subcellularLocation>
</comment>
<proteinExistence type="inferred from homology"/>